<dbReference type="PROSITE" id="PS50949">
    <property type="entry name" value="HTH_GNTR"/>
    <property type="match status" value="1"/>
</dbReference>
<dbReference type="Pfam" id="PF00392">
    <property type="entry name" value="GntR"/>
    <property type="match status" value="1"/>
</dbReference>
<dbReference type="GO" id="GO:0003677">
    <property type="term" value="F:DNA binding"/>
    <property type="evidence" value="ECO:0007669"/>
    <property type="project" value="UniProtKB-KW"/>
</dbReference>
<dbReference type="SMART" id="SM00345">
    <property type="entry name" value="HTH_GNTR"/>
    <property type="match status" value="1"/>
</dbReference>
<reference evidence="5" key="1">
    <citation type="journal article" date="2012" name="J. Microbiol. Biotechnol.">
        <title>Ramlibacter ginsenosidimutans sp. nov., with ginsenoside-converting activity.</title>
        <authorList>
            <person name="Wang L."/>
            <person name="An D.S."/>
            <person name="Kim S.G."/>
            <person name="Jin F.X."/>
            <person name="Kim S.C."/>
            <person name="Lee S.T."/>
            <person name="Im W.T."/>
        </authorList>
    </citation>
    <scope>NUCLEOTIDE SEQUENCE</scope>
    <source>
        <strain evidence="5">KACC 17527</strain>
    </source>
</reference>
<dbReference type="InterPro" id="IPR000524">
    <property type="entry name" value="Tscrpt_reg_HTH_GntR"/>
</dbReference>
<feature type="domain" description="HTH gntR-type" evidence="4">
    <location>
        <begin position="11"/>
        <end position="78"/>
    </location>
</feature>
<dbReference type="Proteomes" id="UP000630528">
    <property type="component" value="Unassembled WGS sequence"/>
</dbReference>
<dbReference type="InterPro" id="IPR036390">
    <property type="entry name" value="WH_DNA-bd_sf"/>
</dbReference>
<dbReference type="Pfam" id="PF07729">
    <property type="entry name" value="FCD"/>
    <property type="match status" value="1"/>
</dbReference>
<dbReference type="InterPro" id="IPR011711">
    <property type="entry name" value="GntR_C"/>
</dbReference>
<organism evidence="5 6">
    <name type="scientific">Ramlibacter ginsenosidimutans</name>
    <dbReference type="NCBI Taxonomy" id="502333"/>
    <lineage>
        <taxon>Bacteria</taxon>
        <taxon>Pseudomonadati</taxon>
        <taxon>Pseudomonadota</taxon>
        <taxon>Betaproteobacteria</taxon>
        <taxon>Burkholderiales</taxon>
        <taxon>Comamonadaceae</taxon>
        <taxon>Ramlibacter</taxon>
    </lineage>
</organism>
<dbReference type="AlphaFoldDB" id="A0A934TV73"/>
<keyword evidence="6" id="KW-1185">Reference proteome</keyword>
<dbReference type="SUPFAM" id="SSF46785">
    <property type="entry name" value="Winged helix' DNA-binding domain"/>
    <property type="match status" value="1"/>
</dbReference>
<evidence type="ECO:0000256" key="3">
    <source>
        <dbReference type="ARBA" id="ARBA00023163"/>
    </source>
</evidence>
<sequence>MTTAEAAAPARVMIDDTVARLEDLIMRGELPPGARLPEQQLADTLGVSRGPLREAIRTLEGRRLVERTPHAGVRVVQLSLEDLEQLLSMREALEGMACRQAAEHMTAPEIRQLRETATRIEQLLEQGPQSVFASQADTDFHRQIAIGSRNKWIARQLCEDLYSLLRLYRLHAVRRPGSTARVTAKEHHAIIDRIHARDADGAERVMREHVRHSRDRLLAQVRAGG</sequence>
<dbReference type="InterPro" id="IPR036388">
    <property type="entry name" value="WH-like_DNA-bd_sf"/>
</dbReference>
<accession>A0A934TV73</accession>
<dbReference type="SMART" id="SM00895">
    <property type="entry name" value="FCD"/>
    <property type="match status" value="1"/>
</dbReference>
<name>A0A934TV73_9BURK</name>
<dbReference type="SUPFAM" id="SSF48008">
    <property type="entry name" value="GntR ligand-binding domain-like"/>
    <property type="match status" value="1"/>
</dbReference>
<dbReference type="PANTHER" id="PTHR43537:SF49">
    <property type="entry name" value="TRANSCRIPTIONAL REGULATORY PROTEIN"/>
    <property type="match status" value="1"/>
</dbReference>
<dbReference type="CDD" id="cd07377">
    <property type="entry name" value="WHTH_GntR"/>
    <property type="match status" value="1"/>
</dbReference>
<proteinExistence type="predicted"/>
<dbReference type="PANTHER" id="PTHR43537">
    <property type="entry name" value="TRANSCRIPTIONAL REGULATOR, GNTR FAMILY"/>
    <property type="match status" value="1"/>
</dbReference>
<reference evidence="5" key="2">
    <citation type="submission" date="2021-01" db="EMBL/GenBank/DDBJ databases">
        <authorList>
            <person name="Kang M."/>
        </authorList>
    </citation>
    <scope>NUCLEOTIDE SEQUENCE</scope>
    <source>
        <strain evidence="5">KACC 17527</strain>
    </source>
</reference>
<dbReference type="GO" id="GO:0003700">
    <property type="term" value="F:DNA-binding transcription factor activity"/>
    <property type="evidence" value="ECO:0007669"/>
    <property type="project" value="InterPro"/>
</dbReference>
<evidence type="ECO:0000313" key="5">
    <source>
        <dbReference type="EMBL" id="MBK6008234.1"/>
    </source>
</evidence>
<keyword evidence="1" id="KW-0805">Transcription regulation</keyword>
<evidence type="ECO:0000256" key="1">
    <source>
        <dbReference type="ARBA" id="ARBA00023015"/>
    </source>
</evidence>
<dbReference type="InterPro" id="IPR008920">
    <property type="entry name" value="TF_FadR/GntR_C"/>
</dbReference>
<evidence type="ECO:0000256" key="2">
    <source>
        <dbReference type="ARBA" id="ARBA00023125"/>
    </source>
</evidence>
<evidence type="ECO:0000313" key="6">
    <source>
        <dbReference type="Proteomes" id="UP000630528"/>
    </source>
</evidence>
<keyword evidence="2" id="KW-0238">DNA-binding</keyword>
<protein>
    <submittedName>
        <fullName evidence="5">GntR family transcriptional regulator</fullName>
    </submittedName>
</protein>
<gene>
    <name evidence="5" type="ORF">JJB11_19185</name>
</gene>
<dbReference type="RefSeq" id="WP_201175174.1">
    <property type="nucleotide sequence ID" value="NZ_JAEPWM010000009.1"/>
</dbReference>
<dbReference type="Gene3D" id="1.20.120.530">
    <property type="entry name" value="GntR ligand-binding domain-like"/>
    <property type="match status" value="1"/>
</dbReference>
<dbReference type="Gene3D" id="1.10.10.10">
    <property type="entry name" value="Winged helix-like DNA-binding domain superfamily/Winged helix DNA-binding domain"/>
    <property type="match status" value="1"/>
</dbReference>
<evidence type="ECO:0000259" key="4">
    <source>
        <dbReference type="PROSITE" id="PS50949"/>
    </source>
</evidence>
<dbReference type="EMBL" id="JAEPWM010000009">
    <property type="protein sequence ID" value="MBK6008234.1"/>
    <property type="molecule type" value="Genomic_DNA"/>
</dbReference>
<comment type="caution">
    <text evidence="5">The sequence shown here is derived from an EMBL/GenBank/DDBJ whole genome shotgun (WGS) entry which is preliminary data.</text>
</comment>
<keyword evidence="3" id="KW-0804">Transcription</keyword>